<gene>
    <name evidence="2" type="ORF">SLS53_007183</name>
</gene>
<dbReference type="AlphaFoldDB" id="A0AAN9YCQ1"/>
<reference evidence="2 3" key="1">
    <citation type="journal article" date="2023" name="PLoS ONE">
        <title>Cytospora paraplurivora sp. nov. isolated from orchards with fruit tree decline syndrome in Ontario, Canada.</title>
        <authorList>
            <person name="Ilyukhin E."/>
            <person name="Nguyen H.D.T."/>
            <person name="Castle A.J."/>
            <person name="Ellouze W."/>
        </authorList>
    </citation>
    <scope>NUCLEOTIDE SEQUENCE [LARGE SCALE GENOMIC DNA]</scope>
    <source>
        <strain evidence="2 3">FDS-564</strain>
    </source>
</reference>
<name>A0AAN9YCQ1_9PEZI</name>
<proteinExistence type="predicted"/>
<dbReference type="EMBL" id="JAJSPL020000035">
    <property type="protein sequence ID" value="KAK7736155.1"/>
    <property type="molecule type" value="Genomic_DNA"/>
</dbReference>
<dbReference type="Proteomes" id="UP001320245">
    <property type="component" value="Unassembled WGS sequence"/>
</dbReference>
<accession>A0AAN9YCQ1</accession>
<evidence type="ECO:0000313" key="2">
    <source>
        <dbReference type="EMBL" id="KAK7736155.1"/>
    </source>
</evidence>
<sequence length="305" mass="33659">MSLLGMRTTSGETTKSSRFEVDDDSQPDQQTGKPPSRGVRFKAVPYNATTAVNEPRRVSTSDQESLLTAVNGPIRVSTSDQEPLLTSVDEPIRGSIYDQEVPVIAARSIPFPVSFNFYCLSLFHGRYYLGVHKTDPLYRIRITWPTISLYNGLDTKDALIGALVHRSHFHRKKRPRNEVIIQSGTIKLETKGRFSVDVPLASGFGSRKEAFQWRPTRGQAVKVLGKHSGLKLVRLATDVTQGSGYIASGGGETVAVLGFRKLNLRRRSSAAFQFLGSGAQGVLGEDWEVAAVMTAIGLWDKHQRK</sequence>
<comment type="caution">
    <text evidence="2">The sequence shown here is derived from an EMBL/GenBank/DDBJ whole genome shotgun (WGS) entry which is preliminary data.</text>
</comment>
<organism evidence="2 3">
    <name type="scientific">Cytospora paraplurivora</name>
    <dbReference type="NCBI Taxonomy" id="2898453"/>
    <lineage>
        <taxon>Eukaryota</taxon>
        <taxon>Fungi</taxon>
        <taxon>Dikarya</taxon>
        <taxon>Ascomycota</taxon>
        <taxon>Pezizomycotina</taxon>
        <taxon>Sordariomycetes</taxon>
        <taxon>Sordariomycetidae</taxon>
        <taxon>Diaporthales</taxon>
        <taxon>Cytosporaceae</taxon>
        <taxon>Cytospora</taxon>
    </lineage>
</organism>
<feature type="region of interest" description="Disordered" evidence="1">
    <location>
        <begin position="1"/>
        <end position="40"/>
    </location>
</feature>
<evidence type="ECO:0000313" key="3">
    <source>
        <dbReference type="Proteomes" id="UP001320245"/>
    </source>
</evidence>
<evidence type="ECO:0000256" key="1">
    <source>
        <dbReference type="SAM" id="MobiDB-lite"/>
    </source>
</evidence>
<keyword evidence="3" id="KW-1185">Reference proteome</keyword>
<protein>
    <submittedName>
        <fullName evidence="2">Uncharacterized protein</fullName>
    </submittedName>
</protein>